<proteinExistence type="predicted"/>
<comment type="caution">
    <text evidence="1">The sequence shown here is derived from an EMBL/GenBank/DDBJ whole genome shotgun (WGS) entry which is preliminary data.</text>
</comment>
<organism evidence="1 2">
    <name type="scientific">Silvania confinis</name>
    <dbReference type="NCBI Taxonomy" id="2926470"/>
    <lineage>
        <taxon>Bacteria</taxon>
        <taxon>Pseudomonadati</taxon>
        <taxon>Pseudomonadota</taxon>
        <taxon>Gammaproteobacteria</taxon>
        <taxon>Enterobacterales</taxon>
        <taxon>Enterobacteriaceae</taxon>
        <taxon>Silvania</taxon>
    </lineage>
</organism>
<dbReference type="Proteomes" id="UP001061282">
    <property type="component" value="Unassembled WGS sequence"/>
</dbReference>
<gene>
    <name evidence="1" type="ORF">M8013_09770</name>
</gene>
<accession>A0A9J6QFQ7</accession>
<dbReference type="AlphaFoldDB" id="A0A9J6QFQ7"/>
<sequence>MFRNQQGESMLVVKKAGTFPDARYTIMNIRTGKETEHSYPALVRKETGK</sequence>
<evidence type="ECO:0000313" key="2">
    <source>
        <dbReference type="Proteomes" id="UP001061282"/>
    </source>
</evidence>
<dbReference type="RefSeq" id="WP_271267605.1">
    <property type="nucleotide sequence ID" value="NZ_JAMGZJ010000073.1"/>
</dbReference>
<reference evidence="1" key="1">
    <citation type="submission" date="2022-05" db="EMBL/GenBank/DDBJ databases">
        <title>Description of a novel species of Leclercia; Leclercia tamurae and the Proposal for a Novel Genus Silvania gen. nov. Containing Two Novel Species Silvania hatchlandensis sp. nov. and Silvania confinis sp. nov. Isolated from the Rhizosphere of Oak.</title>
        <authorList>
            <person name="Maddock D.W."/>
            <person name="Brady C.L."/>
            <person name="Denman S."/>
            <person name="Arnold D."/>
        </authorList>
    </citation>
    <scope>NUCLEOTIDE SEQUENCE</scope>
    <source>
        <strain evidence="1">H4N4</strain>
    </source>
</reference>
<keyword evidence="2" id="KW-1185">Reference proteome</keyword>
<name>A0A9J6QFQ7_9ENTR</name>
<evidence type="ECO:0000313" key="1">
    <source>
        <dbReference type="EMBL" id="MCU6669035.1"/>
    </source>
</evidence>
<protein>
    <submittedName>
        <fullName evidence="1">Uncharacterized protein</fullName>
    </submittedName>
</protein>
<dbReference type="EMBL" id="JAMGZJ010000073">
    <property type="protein sequence ID" value="MCU6669035.1"/>
    <property type="molecule type" value="Genomic_DNA"/>
</dbReference>